<dbReference type="Proteomes" id="UP000253941">
    <property type="component" value="Unassembled WGS sequence"/>
</dbReference>
<dbReference type="InterPro" id="IPR036390">
    <property type="entry name" value="WH_DNA-bd_sf"/>
</dbReference>
<name>A0A369TBX8_9PROT</name>
<comment type="caution">
    <text evidence="1">The sequence shown here is derived from an EMBL/GenBank/DDBJ whole genome shotgun (WGS) entry which is preliminary data.</text>
</comment>
<evidence type="ECO:0000313" key="2">
    <source>
        <dbReference type="Proteomes" id="UP000253941"/>
    </source>
</evidence>
<protein>
    <recommendedName>
        <fullName evidence="3">MarR family transcriptional regulator</fullName>
    </recommendedName>
</protein>
<organism evidence="1 2">
    <name type="scientific">Ferruginivarius sediminum</name>
    <dbReference type="NCBI Taxonomy" id="2661937"/>
    <lineage>
        <taxon>Bacteria</taxon>
        <taxon>Pseudomonadati</taxon>
        <taxon>Pseudomonadota</taxon>
        <taxon>Alphaproteobacteria</taxon>
        <taxon>Rhodospirillales</taxon>
        <taxon>Rhodospirillaceae</taxon>
        <taxon>Ferruginivarius</taxon>
    </lineage>
</organism>
<reference evidence="1 2" key="1">
    <citation type="submission" date="2018-07" db="EMBL/GenBank/DDBJ databases">
        <title>Venubactetium sediminum gen. nov., sp. nov., isolated from a marine solar saltern.</title>
        <authorList>
            <person name="Wang S."/>
        </authorList>
    </citation>
    <scope>NUCLEOTIDE SEQUENCE [LARGE SCALE GENOMIC DNA]</scope>
    <source>
        <strain evidence="1 2">WD2A32</strain>
    </source>
</reference>
<dbReference type="InterPro" id="IPR036388">
    <property type="entry name" value="WH-like_DNA-bd_sf"/>
</dbReference>
<dbReference type="EMBL" id="QPMH01000004">
    <property type="protein sequence ID" value="RDD62851.1"/>
    <property type="molecule type" value="Genomic_DNA"/>
</dbReference>
<dbReference type="SUPFAM" id="SSF46785">
    <property type="entry name" value="Winged helix' DNA-binding domain"/>
    <property type="match status" value="1"/>
</dbReference>
<dbReference type="Gene3D" id="1.10.10.10">
    <property type="entry name" value="Winged helix-like DNA-binding domain superfamily/Winged helix DNA-binding domain"/>
    <property type="match status" value="1"/>
</dbReference>
<dbReference type="RefSeq" id="WP_114581426.1">
    <property type="nucleotide sequence ID" value="NZ_QPMH01000004.1"/>
</dbReference>
<keyword evidence="2" id="KW-1185">Reference proteome</keyword>
<evidence type="ECO:0000313" key="1">
    <source>
        <dbReference type="EMBL" id="RDD62851.1"/>
    </source>
</evidence>
<accession>A0A369TBX8</accession>
<evidence type="ECO:0008006" key="3">
    <source>
        <dbReference type="Google" id="ProtNLM"/>
    </source>
</evidence>
<dbReference type="AlphaFoldDB" id="A0A369TBX8"/>
<sequence length="134" mass="15134">MAHGHRARRAYLEMIDRVTGRWLELFAGNTELYSTAYWDLLTALWSADAPVRKTDALAAIKGIKSAHTAGKYVDAAIRLGLVVETENPADARSKLLRLAPDMREHLDRFFDQALDEVEATAQRVARQRAAEDRR</sequence>
<proteinExistence type="predicted"/>
<gene>
    <name evidence="1" type="ORF">DRB17_06755</name>
</gene>